<dbReference type="PROSITE" id="PS50934">
    <property type="entry name" value="SWIRM"/>
    <property type="match status" value="1"/>
</dbReference>
<dbReference type="Pfam" id="PF04433">
    <property type="entry name" value="SWIRM"/>
    <property type="match status" value="1"/>
</dbReference>
<dbReference type="InterPro" id="IPR029058">
    <property type="entry name" value="AB_hydrolase_fold"/>
</dbReference>
<dbReference type="InterPro" id="IPR051044">
    <property type="entry name" value="MAG_DAG_Lipase"/>
</dbReference>
<dbReference type="EMBL" id="JAAMPC010000009">
    <property type="protein sequence ID" value="KAG2295826.1"/>
    <property type="molecule type" value="Genomic_DNA"/>
</dbReference>
<protein>
    <recommendedName>
        <fullName evidence="12">SWI/SNF complex subunit SWI3A</fullName>
    </recommendedName>
</protein>
<dbReference type="PROSITE" id="PS51293">
    <property type="entry name" value="SANT"/>
    <property type="match status" value="1"/>
</dbReference>
<dbReference type="FunFam" id="3.40.50.1820:FF:000036">
    <property type="entry name" value="Alpha/beta-Hydrolases superfamily protein"/>
    <property type="match status" value="1"/>
</dbReference>
<dbReference type="SMART" id="SM00717">
    <property type="entry name" value="SANT"/>
    <property type="match status" value="1"/>
</dbReference>
<dbReference type="GO" id="GO:0005634">
    <property type="term" value="C:nucleus"/>
    <property type="evidence" value="ECO:0007669"/>
    <property type="project" value="UniProtKB-ARBA"/>
</dbReference>
<dbReference type="Proteomes" id="UP000886595">
    <property type="component" value="Unassembled WGS sequence"/>
</dbReference>
<evidence type="ECO:0000259" key="9">
    <source>
        <dbReference type="PROSITE" id="PS51293"/>
    </source>
</evidence>
<feature type="domain" description="SANT" evidence="9">
    <location>
        <begin position="224"/>
        <end position="275"/>
    </location>
</feature>
<dbReference type="GO" id="GO:0006325">
    <property type="term" value="P:chromatin organization"/>
    <property type="evidence" value="ECO:0007669"/>
    <property type="project" value="UniProtKB-KW"/>
</dbReference>
<dbReference type="InterPro" id="IPR022742">
    <property type="entry name" value="Hydrolase_4"/>
</dbReference>
<dbReference type="OrthoDB" id="118550at2759"/>
<proteinExistence type="predicted"/>
<gene>
    <name evidence="10" type="ORF">Bca52824_042495</name>
</gene>
<keyword evidence="3" id="KW-0805">Transcription regulation</keyword>
<feature type="compositionally biased region" description="Basic and acidic residues" evidence="6">
    <location>
        <begin position="306"/>
        <end position="326"/>
    </location>
</feature>
<name>A0A8X7RXB5_BRACI</name>
<evidence type="ECO:0000259" key="7">
    <source>
        <dbReference type="PROSITE" id="PS50090"/>
    </source>
</evidence>
<dbReference type="InterPro" id="IPR001005">
    <property type="entry name" value="SANT/Myb"/>
</dbReference>
<dbReference type="Pfam" id="PF12146">
    <property type="entry name" value="Hydrolase_4"/>
    <property type="match status" value="1"/>
</dbReference>
<evidence type="ECO:0000256" key="1">
    <source>
        <dbReference type="ARBA" id="ARBA00022473"/>
    </source>
</evidence>
<evidence type="ECO:0000256" key="2">
    <source>
        <dbReference type="ARBA" id="ARBA00022853"/>
    </source>
</evidence>
<organism evidence="10 11">
    <name type="scientific">Brassica carinata</name>
    <name type="common">Ethiopian mustard</name>
    <name type="synonym">Abyssinian cabbage</name>
    <dbReference type="NCBI Taxonomy" id="52824"/>
    <lineage>
        <taxon>Eukaryota</taxon>
        <taxon>Viridiplantae</taxon>
        <taxon>Streptophyta</taxon>
        <taxon>Embryophyta</taxon>
        <taxon>Tracheophyta</taxon>
        <taxon>Spermatophyta</taxon>
        <taxon>Magnoliopsida</taxon>
        <taxon>eudicotyledons</taxon>
        <taxon>Gunneridae</taxon>
        <taxon>Pentapetalae</taxon>
        <taxon>rosids</taxon>
        <taxon>malvids</taxon>
        <taxon>Brassicales</taxon>
        <taxon>Brassicaceae</taxon>
        <taxon>Brassiceae</taxon>
        <taxon>Brassica</taxon>
    </lineage>
</organism>
<keyword evidence="2" id="KW-0156">Chromatin regulator</keyword>
<reference evidence="10 11" key="1">
    <citation type="submission" date="2020-02" db="EMBL/GenBank/DDBJ databases">
        <authorList>
            <person name="Ma Q."/>
            <person name="Huang Y."/>
            <person name="Song X."/>
            <person name="Pei D."/>
        </authorList>
    </citation>
    <scope>NUCLEOTIDE SEQUENCE [LARGE SCALE GENOMIC DNA]</scope>
    <source>
        <strain evidence="10">Sxm20200214</strain>
        <tissue evidence="10">Leaf</tissue>
    </source>
</reference>
<dbReference type="InterPro" id="IPR032451">
    <property type="entry name" value="SMARCC_C"/>
</dbReference>
<evidence type="ECO:0000259" key="8">
    <source>
        <dbReference type="PROSITE" id="PS50934"/>
    </source>
</evidence>
<dbReference type="Gene3D" id="3.40.50.1820">
    <property type="entry name" value="alpha/beta hydrolase"/>
    <property type="match status" value="1"/>
</dbReference>
<sequence>MEVSNNDRSSSFKDAELELYTIPAHSSWFVWEDIHEIERREFAEFFSESSITRTPKVYKEYRDFIINKYREDDSSRRLTFTSIRKHLVGDVNLLRKVFLFLENWGLINFLNKSDDGSVEESEAKIELGTPAGIRVTATPVSMRPVTVPPLVEERAEPAFKFSPLTSYSDVFTDLNKPLLCGHCGESSCDSAFYQHTKGIVTLCDKCFKNGDCVENNSAHDFKLIAAAAWTEEETLLLLESVLKHGDDWELIAQSVSTKSRLDCISKLIELPFGEFLMGSSSGRLRSSIPTSEDENLSSPSNPLEQMKADGLEQKETETREEKGDDHVVDEDEPPAKRKRVAMLSDGGDSSLMKQVAAMACKVGPSVTTAAAKAAIAALCDEASCPKDTFETTCDFTDFAVDRADGDKGTSDMEEQQEDKEGPQDLPVALRMRASVATALGASAAHAKILADQEEREMEQLAAIIIDQQLKKMKSKLKFLDHLELIMDAEEQVMEGVKETILQERISVLQFAFGSGITKRWDHTWIPSSSPKALVFLCHGYGMECSDSMRECGIRLASAGYAVFGMDYEGHGRSMGSRCYIKKFSNIVNDCYNYYTSICAQEEYMEKGRFLYGESMGGAVTLLLHKKDPSFWNGAILVAPMCKISEKVKPHPVVINLLTRVEEMIPKWKIVPTKDVIDAAFKDLAKREEVRNNKLIYQDKPRLKTALEMLRTSMNLEDSLHEITMPFFVLHGEADIVTDPEISKALYEKASSRDKTLKLYPGMWHALTSGEPDYNVDLVFADIISWLDHRTADPASLTVTPIRANTTASVERVFVDGVSSGQRRPRRAYFSLLCGLNGGRLVPRSAM</sequence>
<comment type="caution">
    <text evidence="10">The sequence shown here is derived from an EMBL/GenBank/DDBJ whole genome shotgun (WGS) entry which is preliminary data.</text>
</comment>
<dbReference type="InterPro" id="IPR009057">
    <property type="entry name" value="Homeodomain-like_sf"/>
</dbReference>
<evidence type="ECO:0008006" key="12">
    <source>
        <dbReference type="Google" id="ProtNLM"/>
    </source>
</evidence>
<evidence type="ECO:0000256" key="6">
    <source>
        <dbReference type="SAM" id="MobiDB-lite"/>
    </source>
</evidence>
<keyword evidence="4" id="KW-0804">Transcription</keyword>
<evidence type="ECO:0000256" key="5">
    <source>
        <dbReference type="ARBA" id="ARBA00023242"/>
    </source>
</evidence>
<evidence type="ECO:0000313" key="10">
    <source>
        <dbReference type="EMBL" id="KAG2295826.1"/>
    </source>
</evidence>
<feature type="domain" description="Myb-like" evidence="7">
    <location>
        <begin position="229"/>
        <end position="263"/>
    </location>
</feature>
<dbReference type="Gene3D" id="1.10.10.60">
    <property type="entry name" value="Homeodomain-like"/>
    <property type="match status" value="1"/>
</dbReference>
<dbReference type="InterPro" id="IPR036388">
    <property type="entry name" value="WH-like_DNA-bd_sf"/>
</dbReference>
<evidence type="ECO:0000313" key="11">
    <source>
        <dbReference type="Proteomes" id="UP000886595"/>
    </source>
</evidence>
<accession>A0A8X7RXB5</accession>
<dbReference type="SUPFAM" id="SSF46689">
    <property type="entry name" value="Homeodomain-like"/>
    <property type="match status" value="2"/>
</dbReference>
<dbReference type="Pfam" id="PF00249">
    <property type="entry name" value="Myb_DNA-binding"/>
    <property type="match status" value="1"/>
</dbReference>
<feature type="region of interest" description="Disordered" evidence="6">
    <location>
        <begin position="283"/>
        <end position="335"/>
    </location>
</feature>
<dbReference type="PROSITE" id="PS50090">
    <property type="entry name" value="MYB_LIKE"/>
    <property type="match status" value="1"/>
</dbReference>
<feature type="domain" description="SWIRM" evidence="8">
    <location>
        <begin position="20"/>
        <end position="118"/>
    </location>
</feature>
<dbReference type="InterPro" id="IPR007526">
    <property type="entry name" value="SWIRM"/>
</dbReference>
<dbReference type="InterPro" id="IPR017884">
    <property type="entry name" value="SANT_dom"/>
</dbReference>
<dbReference type="AlphaFoldDB" id="A0A8X7RXB5"/>
<dbReference type="Gene3D" id="1.10.10.10">
    <property type="entry name" value="Winged helix-like DNA-binding domain superfamily/Winged helix DNA-binding domain"/>
    <property type="match status" value="1"/>
</dbReference>
<evidence type="ECO:0000256" key="4">
    <source>
        <dbReference type="ARBA" id="ARBA00023163"/>
    </source>
</evidence>
<keyword evidence="5" id="KW-0539">Nucleus</keyword>
<feature type="region of interest" description="Disordered" evidence="6">
    <location>
        <begin position="404"/>
        <end position="423"/>
    </location>
</feature>
<dbReference type="Pfam" id="PF16495">
    <property type="entry name" value="SWIRM-assoc_1"/>
    <property type="match status" value="1"/>
</dbReference>
<dbReference type="SUPFAM" id="SSF53474">
    <property type="entry name" value="alpha/beta-Hydrolases"/>
    <property type="match status" value="1"/>
</dbReference>
<dbReference type="PANTHER" id="PTHR11614">
    <property type="entry name" value="PHOSPHOLIPASE-RELATED"/>
    <property type="match status" value="1"/>
</dbReference>
<evidence type="ECO:0000256" key="3">
    <source>
        <dbReference type="ARBA" id="ARBA00023015"/>
    </source>
</evidence>
<dbReference type="FunFam" id="1.10.10.10:FF:000020">
    <property type="entry name" value="SWI/SNF complex subunit SMARCC2 isoform c"/>
    <property type="match status" value="1"/>
</dbReference>
<keyword evidence="11" id="KW-1185">Reference proteome</keyword>
<keyword evidence="1" id="KW-0217">Developmental protein</keyword>